<dbReference type="Proteomes" id="UP000239156">
    <property type="component" value="Unassembled WGS sequence"/>
</dbReference>
<feature type="region of interest" description="Disordered" evidence="1">
    <location>
        <begin position="62"/>
        <end position="112"/>
    </location>
</feature>
<sequence length="168" mass="18674">MSPIIRTINTSSRLRCDSKAPSKAVEAKELFKADMGTPFTLNHCWLILHNSPKWQEIMDGLAAQSKKEKRPPSSLPASEWISVKTNDGNEDDNQTDSESLGSSRPEGQKAAKKIKFEETEALEAQKELIKISHEKMAAMQTVADDVIMSKDLSAIDPISHAFYTAKKE</sequence>
<protein>
    <recommendedName>
        <fullName evidence="2">No apical meristem-associated C-terminal domain-containing protein</fullName>
    </recommendedName>
</protein>
<dbReference type="PANTHER" id="PTHR45125:SF3">
    <property type="entry name" value="NO-APICAL-MERISTEM-ASSOCIATED CARBOXY-TERMINAL DOMAIN PROTEIN"/>
    <property type="match status" value="1"/>
</dbReference>
<dbReference type="AlphaFoldDB" id="A0A2S4UQQ1"/>
<reference evidence="3" key="1">
    <citation type="submission" date="2017-12" db="EMBL/GenBank/DDBJ databases">
        <title>Gene loss provides genomic basis for host adaptation in cereal stripe rust fungi.</title>
        <authorList>
            <person name="Xia C."/>
        </authorList>
    </citation>
    <scope>NUCLEOTIDE SEQUENCE [LARGE SCALE GENOMIC DNA]</scope>
    <source>
        <strain evidence="3">93-210</strain>
    </source>
</reference>
<gene>
    <name evidence="3" type="ORF">PSTT_13645</name>
</gene>
<dbReference type="InterPro" id="IPR029466">
    <property type="entry name" value="NAM-associated_C"/>
</dbReference>
<dbReference type="EMBL" id="PKSL01000196">
    <property type="protein sequence ID" value="POV99645.1"/>
    <property type="molecule type" value="Genomic_DNA"/>
</dbReference>
<feature type="domain" description="No apical meristem-associated C-terminal" evidence="2">
    <location>
        <begin position="38"/>
        <end position="168"/>
    </location>
</feature>
<dbReference type="Pfam" id="PF14303">
    <property type="entry name" value="NAM-associated"/>
    <property type="match status" value="1"/>
</dbReference>
<evidence type="ECO:0000259" key="2">
    <source>
        <dbReference type="Pfam" id="PF14303"/>
    </source>
</evidence>
<dbReference type="VEuPathDB" id="FungiDB:PSHT_01015"/>
<evidence type="ECO:0000256" key="1">
    <source>
        <dbReference type="SAM" id="MobiDB-lite"/>
    </source>
</evidence>
<evidence type="ECO:0000313" key="4">
    <source>
        <dbReference type="Proteomes" id="UP000239156"/>
    </source>
</evidence>
<evidence type="ECO:0000313" key="3">
    <source>
        <dbReference type="EMBL" id="POV99645.1"/>
    </source>
</evidence>
<dbReference type="PANTHER" id="PTHR45125">
    <property type="entry name" value="F21J9.4-RELATED"/>
    <property type="match status" value="1"/>
</dbReference>
<keyword evidence="4" id="KW-1185">Reference proteome</keyword>
<proteinExistence type="predicted"/>
<comment type="caution">
    <text evidence="3">The sequence shown here is derived from an EMBL/GenBank/DDBJ whole genome shotgun (WGS) entry which is preliminary data.</text>
</comment>
<accession>A0A2S4UQQ1</accession>
<organism evidence="3 4">
    <name type="scientific">Puccinia striiformis</name>
    <dbReference type="NCBI Taxonomy" id="27350"/>
    <lineage>
        <taxon>Eukaryota</taxon>
        <taxon>Fungi</taxon>
        <taxon>Dikarya</taxon>
        <taxon>Basidiomycota</taxon>
        <taxon>Pucciniomycotina</taxon>
        <taxon>Pucciniomycetes</taxon>
        <taxon>Pucciniales</taxon>
        <taxon>Pucciniaceae</taxon>
        <taxon>Puccinia</taxon>
    </lineage>
</organism>
<dbReference type="VEuPathDB" id="FungiDB:PSTT_13645"/>
<name>A0A2S4UQQ1_9BASI</name>